<keyword evidence="5" id="KW-1185">Reference proteome</keyword>
<dbReference type="PANTHER" id="PTHR35936:SF17">
    <property type="entry name" value="ARGININE-BINDING EXTRACELLULAR PROTEIN ARTP"/>
    <property type="match status" value="1"/>
</dbReference>
<evidence type="ECO:0000256" key="1">
    <source>
        <dbReference type="ARBA" id="ARBA00022729"/>
    </source>
</evidence>
<reference evidence="4" key="1">
    <citation type="journal article" date="2016" name="Front. Microbiol.">
        <title>Genome Sequence of the Piezophilic, Mesophilic Sulfate-Reducing Bacterium Desulfovibrio indicus J2T.</title>
        <authorList>
            <person name="Cao J."/>
            <person name="Maignien L."/>
            <person name="Shao Z."/>
            <person name="Alain K."/>
            <person name="Jebbar M."/>
        </authorList>
    </citation>
    <scope>NUCLEOTIDE SEQUENCE</scope>
    <source>
        <strain evidence="4">JCM 32048</strain>
    </source>
</reference>
<accession>A0AA37M7T2</accession>
<dbReference type="RefSeq" id="WP_238192883.1">
    <property type="nucleotide sequence ID" value="NZ_BPQJ01000037.1"/>
</dbReference>
<dbReference type="PANTHER" id="PTHR35936">
    <property type="entry name" value="MEMBRANE-BOUND LYTIC MUREIN TRANSGLYCOSYLASE F"/>
    <property type="match status" value="1"/>
</dbReference>
<organism evidence="4 5">
    <name type="scientific">Methylobacterium frigidaeris</name>
    <dbReference type="NCBI Taxonomy" id="2038277"/>
    <lineage>
        <taxon>Bacteria</taxon>
        <taxon>Pseudomonadati</taxon>
        <taxon>Pseudomonadota</taxon>
        <taxon>Alphaproteobacteria</taxon>
        <taxon>Hyphomicrobiales</taxon>
        <taxon>Methylobacteriaceae</taxon>
        <taxon>Methylobacterium</taxon>
    </lineage>
</organism>
<dbReference type="Proteomes" id="UP001055286">
    <property type="component" value="Unassembled WGS sequence"/>
</dbReference>
<proteinExistence type="predicted"/>
<dbReference type="Pfam" id="PF00497">
    <property type="entry name" value="SBP_bac_3"/>
    <property type="match status" value="1"/>
</dbReference>
<comment type="caution">
    <text evidence="4">The sequence shown here is derived from an EMBL/GenBank/DDBJ whole genome shotgun (WGS) entry which is preliminary data.</text>
</comment>
<name>A0AA37M7T2_9HYPH</name>
<dbReference type="AlphaFoldDB" id="A0AA37M7T2"/>
<protein>
    <recommendedName>
        <fullName evidence="3">Solute-binding protein family 3/N-terminal domain-containing protein</fullName>
    </recommendedName>
</protein>
<gene>
    <name evidence="4" type="ORF">MPEAHAMD_5507</name>
</gene>
<dbReference type="Gene3D" id="3.40.190.10">
    <property type="entry name" value="Periplasmic binding protein-like II"/>
    <property type="match status" value="2"/>
</dbReference>
<reference evidence="4" key="2">
    <citation type="submission" date="2021-08" db="EMBL/GenBank/DDBJ databases">
        <authorList>
            <person name="Tani A."/>
            <person name="Ola A."/>
            <person name="Ogura Y."/>
            <person name="Katsura K."/>
            <person name="Hayashi T."/>
        </authorList>
    </citation>
    <scope>NUCLEOTIDE SEQUENCE</scope>
    <source>
        <strain evidence="4">JCM 32048</strain>
    </source>
</reference>
<evidence type="ECO:0000256" key="2">
    <source>
        <dbReference type="SAM" id="SignalP"/>
    </source>
</evidence>
<keyword evidence="1 2" id="KW-0732">Signal</keyword>
<sequence length="311" mass="33282">MSLRHWLLSLLVSAVCAGQTLPAASQSAPFDLGPEQPGRIRAEADPAAIARLPKGTRFVAPGALTVAITPGGPPLGTYATDARTVIGADPDFAQLVADSLGLRLALVPVAWADWPLGLASGKYDAVISNVGVTEQRKEKFDFSTYRQGLHGFFVRADSKIETIREPRDAAGLTISVGGGTNQERILVEWSRQNVAAGLKPIDLQLFDDEAARLVALRSGRADAVVQPHAQLVFVAARDRDIRRVGTLSAGWPLKSDVAIATRRGSGLVDALTHATNDLIANGKYRQMLARWGLEEEALPRSETNPPGLPKY</sequence>
<evidence type="ECO:0000313" key="5">
    <source>
        <dbReference type="Proteomes" id="UP001055286"/>
    </source>
</evidence>
<feature type="domain" description="Solute-binding protein family 3/N-terminal" evidence="3">
    <location>
        <begin position="63"/>
        <end position="295"/>
    </location>
</feature>
<evidence type="ECO:0000313" key="4">
    <source>
        <dbReference type="EMBL" id="GJD65319.1"/>
    </source>
</evidence>
<dbReference type="SMART" id="SM00062">
    <property type="entry name" value="PBPb"/>
    <property type="match status" value="1"/>
</dbReference>
<feature type="chain" id="PRO_5041453813" description="Solute-binding protein family 3/N-terminal domain-containing protein" evidence="2">
    <location>
        <begin position="18"/>
        <end position="311"/>
    </location>
</feature>
<dbReference type="CDD" id="cd01004">
    <property type="entry name" value="PBP2_MidA_like"/>
    <property type="match status" value="1"/>
</dbReference>
<dbReference type="SUPFAM" id="SSF53850">
    <property type="entry name" value="Periplasmic binding protein-like II"/>
    <property type="match status" value="1"/>
</dbReference>
<dbReference type="InterPro" id="IPR001638">
    <property type="entry name" value="Solute-binding_3/MltF_N"/>
</dbReference>
<dbReference type="EMBL" id="BPQJ01000037">
    <property type="protein sequence ID" value="GJD65319.1"/>
    <property type="molecule type" value="Genomic_DNA"/>
</dbReference>
<evidence type="ECO:0000259" key="3">
    <source>
        <dbReference type="SMART" id="SM00062"/>
    </source>
</evidence>
<feature type="signal peptide" evidence="2">
    <location>
        <begin position="1"/>
        <end position="17"/>
    </location>
</feature>